<keyword evidence="5 10" id="KW-0378">Hydrolase</keyword>
<comment type="subcellular location">
    <subcellularLocation>
        <location evidence="10">Cytoplasm</location>
    </subcellularLocation>
</comment>
<dbReference type="HOGENOM" id="CLU_044308_0_0_6"/>
<keyword evidence="12" id="KW-1185">Reference proteome</keyword>
<organism evidence="11 12">
    <name type="scientific">Frischella perrara</name>
    <dbReference type="NCBI Taxonomy" id="1267021"/>
    <lineage>
        <taxon>Bacteria</taxon>
        <taxon>Pseudomonadati</taxon>
        <taxon>Pseudomonadota</taxon>
        <taxon>Gammaproteobacteria</taxon>
        <taxon>Orbales</taxon>
        <taxon>Orbaceae</taxon>
        <taxon>Frischella</taxon>
    </lineage>
</organism>
<keyword evidence="3 10" id="KW-0028">Amino-acid biosynthesis</keyword>
<dbReference type="HAMAP" id="MF_00076">
    <property type="entry name" value="HisB"/>
    <property type="match status" value="1"/>
</dbReference>
<feature type="binding site" evidence="10">
    <location>
        <position position="93"/>
    </location>
    <ligand>
        <name>Zn(2+)</name>
        <dbReference type="ChEBI" id="CHEBI:29105"/>
    </ligand>
</feature>
<dbReference type="GO" id="GO:0004424">
    <property type="term" value="F:imidazoleglycerol-phosphate dehydratase activity"/>
    <property type="evidence" value="ECO:0007669"/>
    <property type="project" value="UniProtKB-UniRule"/>
</dbReference>
<dbReference type="Gene3D" id="3.30.230.40">
    <property type="entry name" value="Imidazole glycerol phosphate dehydratase, domain 1"/>
    <property type="match status" value="2"/>
</dbReference>
<dbReference type="RefSeq" id="WP_039104809.1">
    <property type="nucleotide sequence ID" value="NZ_CP009056.1"/>
</dbReference>
<comment type="catalytic activity">
    <reaction evidence="10">
        <text>L-histidinol phosphate + H2O = L-histidinol + phosphate</text>
        <dbReference type="Rhea" id="RHEA:14465"/>
        <dbReference type="ChEBI" id="CHEBI:15377"/>
        <dbReference type="ChEBI" id="CHEBI:43474"/>
        <dbReference type="ChEBI" id="CHEBI:57699"/>
        <dbReference type="ChEBI" id="CHEBI:57980"/>
        <dbReference type="EC" id="3.1.3.15"/>
    </reaction>
</comment>
<dbReference type="SUPFAM" id="SSF56784">
    <property type="entry name" value="HAD-like"/>
    <property type="match status" value="1"/>
</dbReference>
<reference evidence="11 12" key="1">
    <citation type="journal article" date="2014" name="Appl. Environ. Microbiol.">
        <title>Gut symbionts from distinct hosts exhibit genotoxic activity via divergent colibactin biosynthetic pathways.</title>
        <authorList>
            <person name="Engel P."/>
            <person name="Vizcaino M.I."/>
            <person name="Crawford J.M."/>
        </authorList>
    </citation>
    <scope>NUCLEOTIDE SEQUENCE [LARGE SCALE GENOMIC DNA]</scope>
    <source>
        <strain evidence="11 12">PEB0191</strain>
    </source>
</reference>
<dbReference type="Pfam" id="PF00475">
    <property type="entry name" value="IGPD"/>
    <property type="match status" value="1"/>
</dbReference>
<keyword evidence="8 10" id="KW-0456">Lyase</keyword>
<dbReference type="EC" id="3.1.3.15" evidence="10"/>
<comment type="similarity">
    <text evidence="10">In the N-terminal section; belongs to the histidinol-phosphatase family.</text>
</comment>
<dbReference type="EC" id="4.2.1.19" evidence="10"/>
<dbReference type="FunFam" id="3.30.230.40:FF:000003">
    <property type="entry name" value="Imidazoleglycerol-phosphate dehydratase HisB"/>
    <property type="match status" value="1"/>
</dbReference>
<gene>
    <name evidence="10" type="primary">hisB</name>
    <name evidence="11" type="ORF">FPB0191_01291</name>
</gene>
<feature type="binding site" evidence="10">
    <location>
        <position position="101"/>
    </location>
    <ligand>
        <name>Zn(2+)</name>
        <dbReference type="ChEBI" id="CHEBI:29105"/>
    </ligand>
</feature>
<dbReference type="FunFam" id="3.30.230.40:FF:000001">
    <property type="entry name" value="Imidazoleglycerol-phosphate dehydratase HisB"/>
    <property type="match status" value="1"/>
</dbReference>
<dbReference type="PROSITE" id="PS00954">
    <property type="entry name" value="IGP_DEHYDRATASE_1"/>
    <property type="match status" value="1"/>
</dbReference>
<dbReference type="KEGG" id="fpp:FPB0191_01291"/>
<feature type="region of interest" description="Histidinol-phosphatase" evidence="10">
    <location>
        <begin position="1"/>
        <end position="166"/>
    </location>
</feature>
<dbReference type="NCBIfam" id="TIGR01662">
    <property type="entry name" value="HAD-SF-IIIA"/>
    <property type="match status" value="1"/>
</dbReference>
<evidence type="ECO:0000256" key="3">
    <source>
        <dbReference type="ARBA" id="ARBA00022605"/>
    </source>
</evidence>
<evidence type="ECO:0000256" key="5">
    <source>
        <dbReference type="ARBA" id="ARBA00022801"/>
    </source>
</evidence>
<keyword evidence="10" id="KW-0862">Zinc</keyword>
<dbReference type="PANTHER" id="PTHR23133">
    <property type="entry name" value="IMIDAZOLEGLYCEROL-PHOSPHATE DEHYDRATASE HIS7"/>
    <property type="match status" value="1"/>
</dbReference>
<dbReference type="PROSITE" id="PS00955">
    <property type="entry name" value="IGP_DEHYDRATASE_2"/>
    <property type="match status" value="1"/>
</dbReference>
<feature type="binding site" evidence="10">
    <location>
        <position position="130"/>
    </location>
    <ligand>
        <name>Mg(2+)</name>
        <dbReference type="ChEBI" id="CHEBI:18420"/>
    </ligand>
</feature>
<keyword evidence="6 10" id="KW-0460">Magnesium</keyword>
<dbReference type="InterPro" id="IPR020568">
    <property type="entry name" value="Ribosomal_Su5_D2-typ_SF"/>
</dbReference>
<dbReference type="Gene3D" id="3.40.50.1000">
    <property type="entry name" value="HAD superfamily/HAD-like"/>
    <property type="match status" value="1"/>
</dbReference>
<dbReference type="NCBIfam" id="NF002114">
    <property type="entry name" value="PRK00951.2-4"/>
    <property type="match status" value="1"/>
</dbReference>
<evidence type="ECO:0000256" key="9">
    <source>
        <dbReference type="ARBA" id="ARBA00023268"/>
    </source>
</evidence>
<dbReference type="PANTHER" id="PTHR23133:SF2">
    <property type="entry name" value="IMIDAZOLEGLYCEROL-PHOSPHATE DEHYDRATASE"/>
    <property type="match status" value="1"/>
</dbReference>
<dbReference type="NCBIfam" id="TIGR01656">
    <property type="entry name" value="Histidinol-ppas"/>
    <property type="match status" value="1"/>
</dbReference>
<dbReference type="Proteomes" id="UP000030901">
    <property type="component" value="Chromosome"/>
</dbReference>
<dbReference type="InterPro" id="IPR005954">
    <property type="entry name" value="HisB_N"/>
</dbReference>
<dbReference type="InterPro" id="IPR006549">
    <property type="entry name" value="HAD-SF_hydro_IIIA"/>
</dbReference>
<dbReference type="NCBIfam" id="TIGR01261">
    <property type="entry name" value="hisB_Nterm"/>
    <property type="match status" value="1"/>
</dbReference>
<dbReference type="OrthoDB" id="9790411at2"/>
<comment type="cofactor">
    <cofactor evidence="10">
        <name>Zn(2+)</name>
        <dbReference type="ChEBI" id="CHEBI:29105"/>
    </cofactor>
</comment>
<dbReference type="AlphaFoldDB" id="A0A0A7S774"/>
<evidence type="ECO:0000256" key="10">
    <source>
        <dbReference type="HAMAP-Rule" id="MF_01022"/>
    </source>
</evidence>
<evidence type="ECO:0000256" key="8">
    <source>
        <dbReference type="ARBA" id="ARBA00023239"/>
    </source>
</evidence>
<dbReference type="FunFam" id="3.40.50.1000:FF:000061">
    <property type="entry name" value="Histidine biosynthesis bifunctional protein HisB"/>
    <property type="match status" value="1"/>
</dbReference>
<evidence type="ECO:0000256" key="1">
    <source>
        <dbReference type="ARBA" id="ARBA00005047"/>
    </source>
</evidence>
<sequence>MADKYLFIDRDGTLITEPPVDFQVDKFEKLAFEPNVIPALLKLQAANFKLVMVTNQDGLGTDSFPQADFNGPHNLMLQIFKSQGINFEEVLICPHFPTDNCNCRKPSIQLVLPYLLEGKLDKNNSYVIGDRETDLQLATNMGIKGLRYHPNELNWDEIAQRLTTPDRYAKVERKTKETEILVEIWLDRQGNSTINTGIGFFDHMLDQIATHGNIRLNIQVAGDLHVDDHHTIEDTGLALGEALKIALGNKRGITRYASTIPMDECLASCSIDISGRPYLVYSAEFTHQKVGDMSTQMVEHFFYSLSYAMGITLHLNTIGTNDHHRVESLFKAFARALKQSIKIDGNNLPSSKGVL</sequence>
<evidence type="ECO:0000313" key="11">
    <source>
        <dbReference type="EMBL" id="AJA45111.1"/>
    </source>
</evidence>
<dbReference type="NCBIfam" id="NF003937">
    <property type="entry name" value="PRK05446.1"/>
    <property type="match status" value="1"/>
</dbReference>
<evidence type="ECO:0000256" key="6">
    <source>
        <dbReference type="ARBA" id="ARBA00022842"/>
    </source>
</evidence>
<comment type="pathway">
    <text evidence="1 10">Amino-acid biosynthesis; L-histidine biosynthesis; L-histidine from 5-phospho-alpha-D-ribose 1-diphosphate: step 6/9.</text>
</comment>
<dbReference type="SUPFAM" id="SSF54211">
    <property type="entry name" value="Ribosomal protein S5 domain 2-like"/>
    <property type="match status" value="2"/>
</dbReference>
<dbReference type="GO" id="GO:0004401">
    <property type="term" value="F:histidinol-phosphatase activity"/>
    <property type="evidence" value="ECO:0007669"/>
    <property type="project" value="UniProtKB-UniRule"/>
</dbReference>
<dbReference type="EMBL" id="CP009056">
    <property type="protein sequence ID" value="AJA45111.1"/>
    <property type="molecule type" value="Genomic_DNA"/>
</dbReference>
<name>A0A0A7S774_FRIPE</name>
<protein>
    <recommendedName>
        <fullName evidence="10">Histidine biosynthesis bifunctional protein HisB</fullName>
    </recommendedName>
    <domain>
        <recommendedName>
            <fullName evidence="10">Histidinol-phosphatase</fullName>
            <ecNumber evidence="10">3.1.3.15</ecNumber>
        </recommendedName>
    </domain>
    <domain>
        <recommendedName>
            <fullName evidence="10">Imidazoleglycerol-phosphate dehydratase</fullName>
            <shortName evidence="10">IGPD</shortName>
            <ecNumber evidence="10">4.2.1.19</ecNumber>
        </recommendedName>
    </domain>
</protein>
<evidence type="ECO:0000256" key="4">
    <source>
        <dbReference type="ARBA" id="ARBA00022723"/>
    </source>
</evidence>
<evidence type="ECO:0000313" key="12">
    <source>
        <dbReference type="Proteomes" id="UP000030901"/>
    </source>
</evidence>
<comment type="catalytic activity">
    <reaction evidence="10">
        <text>D-erythro-1-(imidazol-4-yl)glycerol 3-phosphate = 3-(imidazol-4-yl)-2-oxopropyl phosphate + H2O</text>
        <dbReference type="Rhea" id="RHEA:11040"/>
        <dbReference type="ChEBI" id="CHEBI:15377"/>
        <dbReference type="ChEBI" id="CHEBI:57766"/>
        <dbReference type="ChEBI" id="CHEBI:58278"/>
        <dbReference type="EC" id="4.2.1.19"/>
    </reaction>
</comment>
<keyword evidence="7 10" id="KW-0368">Histidine biosynthesis</keyword>
<dbReference type="GO" id="GO:0046872">
    <property type="term" value="F:metal ion binding"/>
    <property type="evidence" value="ECO:0007669"/>
    <property type="project" value="UniProtKB-KW"/>
</dbReference>
<dbReference type="CDD" id="cd07503">
    <property type="entry name" value="HAD_HisB-N"/>
    <property type="match status" value="1"/>
</dbReference>
<comment type="similarity">
    <text evidence="10">In the C-terminal section; belongs to the imidazoleglycerol-phosphate dehydratase family.</text>
</comment>
<feature type="active site" description="Nucleophile" evidence="10">
    <location>
        <position position="9"/>
    </location>
</feature>
<keyword evidence="4 10" id="KW-0479">Metal-binding</keyword>
<feature type="active site" description="Proton donor" evidence="10">
    <location>
        <position position="11"/>
    </location>
</feature>
<evidence type="ECO:0000256" key="7">
    <source>
        <dbReference type="ARBA" id="ARBA00023102"/>
    </source>
</evidence>
<dbReference type="CDD" id="cd07914">
    <property type="entry name" value="IGPD"/>
    <property type="match status" value="1"/>
</dbReference>
<dbReference type="InterPro" id="IPR000807">
    <property type="entry name" value="ImidazoleglycerolP_deHydtase"/>
</dbReference>
<feature type="binding site" evidence="10">
    <location>
        <position position="103"/>
    </location>
    <ligand>
        <name>Zn(2+)</name>
        <dbReference type="ChEBI" id="CHEBI:29105"/>
    </ligand>
</feature>
<dbReference type="InterPro" id="IPR020565">
    <property type="entry name" value="ImidazoleglycerP_deHydtase_CS"/>
</dbReference>
<dbReference type="HAMAP" id="MF_01022">
    <property type="entry name" value="Bifunc_HisB"/>
    <property type="match status" value="1"/>
</dbReference>
<feature type="binding site" evidence="10">
    <location>
        <position position="9"/>
    </location>
    <ligand>
        <name>Mg(2+)</name>
        <dbReference type="ChEBI" id="CHEBI:18420"/>
    </ligand>
</feature>
<dbReference type="NCBIfam" id="NF002111">
    <property type="entry name" value="PRK00951.2-1"/>
    <property type="match status" value="1"/>
</dbReference>
<dbReference type="Pfam" id="PF13242">
    <property type="entry name" value="Hydrolase_like"/>
    <property type="match status" value="1"/>
</dbReference>
<feature type="binding site" evidence="10">
    <location>
        <position position="11"/>
    </location>
    <ligand>
        <name>Mg(2+)</name>
        <dbReference type="ChEBI" id="CHEBI:18420"/>
    </ligand>
</feature>
<accession>A0A0A7S774</accession>
<dbReference type="InterPro" id="IPR006543">
    <property type="entry name" value="Histidinol-phos"/>
</dbReference>
<dbReference type="STRING" id="1267021.FPB0191_01291"/>
<proteinExistence type="inferred from homology"/>
<dbReference type="InterPro" id="IPR038494">
    <property type="entry name" value="IGPD_sf"/>
</dbReference>
<dbReference type="InterPro" id="IPR036412">
    <property type="entry name" value="HAD-like_sf"/>
</dbReference>
<dbReference type="GO" id="GO:0000105">
    <property type="term" value="P:L-histidine biosynthetic process"/>
    <property type="evidence" value="ECO:0007669"/>
    <property type="project" value="UniProtKB-UniRule"/>
</dbReference>
<keyword evidence="9 10" id="KW-0511">Multifunctional enzyme</keyword>
<keyword evidence="2 10" id="KW-0963">Cytoplasm</keyword>
<comment type="pathway">
    <text evidence="10">Amino-acid biosynthesis; L-histidine biosynthesis; L-histidine from 5-phospho-alpha-D-ribose 1-diphosphate: step 8/9.</text>
</comment>
<dbReference type="InterPro" id="IPR023214">
    <property type="entry name" value="HAD_sf"/>
</dbReference>
<comment type="cofactor">
    <cofactor evidence="10">
        <name>Mg(2+)</name>
        <dbReference type="ChEBI" id="CHEBI:18420"/>
    </cofactor>
</comment>
<evidence type="ECO:0000256" key="2">
    <source>
        <dbReference type="ARBA" id="ARBA00022490"/>
    </source>
</evidence>
<feature type="binding site" evidence="10">
    <location>
        <position position="95"/>
    </location>
    <ligand>
        <name>Zn(2+)</name>
        <dbReference type="ChEBI" id="CHEBI:29105"/>
    </ligand>
</feature>
<feature type="region of interest" description="Imidazoleglycerol-phosphate dehydratase" evidence="10">
    <location>
        <begin position="167"/>
        <end position="355"/>
    </location>
</feature>
<dbReference type="GO" id="GO:0005737">
    <property type="term" value="C:cytoplasm"/>
    <property type="evidence" value="ECO:0007669"/>
    <property type="project" value="UniProtKB-SubCell"/>
</dbReference>
<dbReference type="InterPro" id="IPR020566">
    <property type="entry name" value="His_synth_bifunc_HisB"/>
</dbReference>
<dbReference type="UniPathway" id="UPA00031">
    <property type="reaction ID" value="UER00011"/>
</dbReference>